<dbReference type="OrthoDB" id="417678at2759"/>
<sequence>MLHLIVFPQSAIVSAFVLIVRLADLCFVSISQSHANCLHKSQQPAPAPVPAPGPVPASTPIPTAAPDAPSSQATIPDQSQQLQPTQQPQADSGPQPPTSSTPTKPSRTGTPAATNSRAASVHPDPQPKFPSEAAPHGAPVRQYLNSKVTGALMEGMKKIAKERPKDPLRVLGEYLLQRSKEVEGTS</sequence>
<feature type="compositionally biased region" description="Pro residues" evidence="4">
    <location>
        <begin position="45"/>
        <end position="59"/>
    </location>
</feature>
<evidence type="ECO:0000256" key="2">
    <source>
        <dbReference type="ARBA" id="ARBA00010849"/>
    </source>
</evidence>
<evidence type="ECO:0000256" key="1">
    <source>
        <dbReference type="ARBA" id="ARBA00004123"/>
    </source>
</evidence>
<name>A0A420YEZ7_9PEZI</name>
<evidence type="ECO:0000256" key="3">
    <source>
        <dbReference type="ARBA" id="ARBA00023242"/>
    </source>
</evidence>
<keyword evidence="3" id="KW-0539">Nucleus</keyword>
<gene>
    <name evidence="5" type="primary">SDC1</name>
    <name evidence="5" type="ORF">DL546_008161</name>
</gene>
<reference evidence="5 6" key="1">
    <citation type="submission" date="2018-08" db="EMBL/GenBank/DDBJ databases">
        <title>Draft genome of the lignicolous fungus Coniochaeta pulveracea.</title>
        <authorList>
            <person name="Borstlap C.J."/>
            <person name="De Witt R.N."/>
            <person name="Botha A."/>
            <person name="Volschenk H."/>
        </authorList>
    </citation>
    <scope>NUCLEOTIDE SEQUENCE [LARGE SCALE GENOMIC DNA]</scope>
    <source>
        <strain evidence="5 6">CAB683</strain>
    </source>
</reference>
<dbReference type="GO" id="GO:0005634">
    <property type="term" value="C:nucleus"/>
    <property type="evidence" value="ECO:0007669"/>
    <property type="project" value="UniProtKB-SubCell"/>
</dbReference>
<comment type="caution">
    <text evidence="5">The sequence shown here is derived from an EMBL/GenBank/DDBJ whole genome shotgun (WGS) entry which is preliminary data.</text>
</comment>
<dbReference type="Gene3D" id="1.20.890.10">
    <property type="entry name" value="cAMP-dependent protein kinase regulatory subunit, dimerization-anchoring domain"/>
    <property type="match status" value="1"/>
</dbReference>
<accession>A0A420YEZ7</accession>
<dbReference type="InterPro" id="IPR007858">
    <property type="entry name" value="Dpy-30_motif"/>
</dbReference>
<proteinExistence type="inferred from homology"/>
<evidence type="ECO:0000313" key="6">
    <source>
        <dbReference type="Proteomes" id="UP000275385"/>
    </source>
</evidence>
<dbReference type="AlphaFoldDB" id="A0A420YEZ7"/>
<evidence type="ECO:0000256" key="4">
    <source>
        <dbReference type="SAM" id="MobiDB-lite"/>
    </source>
</evidence>
<protein>
    <submittedName>
        <fullName evidence="5">COMPASS (Complex proteins associated with Set1p) component</fullName>
    </submittedName>
</protein>
<dbReference type="InterPro" id="IPR049629">
    <property type="entry name" value="DPY30_SDC1_DD"/>
</dbReference>
<comment type="similarity">
    <text evidence="2">Belongs to the dpy-30 family.</text>
</comment>
<feature type="region of interest" description="Disordered" evidence="4">
    <location>
        <begin position="40"/>
        <end position="142"/>
    </location>
</feature>
<feature type="compositionally biased region" description="Low complexity" evidence="4">
    <location>
        <begin position="100"/>
        <end position="111"/>
    </location>
</feature>
<feature type="compositionally biased region" description="Low complexity" evidence="4">
    <location>
        <begin position="76"/>
        <end position="93"/>
    </location>
</feature>
<dbReference type="Proteomes" id="UP000275385">
    <property type="component" value="Unassembled WGS sequence"/>
</dbReference>
<dbReference type="CDD" id="cd22965">
    <property type="entry name" value="DD_DPY30_SDC1"/>
    <property type="match status" value="1"/>
</dbReference>
<organism evidence="5 6">
    <name type="scientific">Coniochaeta pulveracea</name>
    <dbReference type="NCBI Taxonomy" id="177199"/>
    <lineage>
        <taxon>Eukaryota</taxon>
        <taxon>Fungi</taxon>
        <taxon>Dikarya</taxon>
        <taxon>Ascomycota</taxon>
        <taxon>Pezizomycotina</taxon>
        <taxon>Sordariomycetes</taxon>
        <taxon>Sordariomycetidae</taxon>
        <taxon>Coniochaetales</taxon>
        <taxon>Coniochaetaceae</taxon>
        <taxon>Coniochaeta</taxon>
    </lineage>
</organism>
<comment type="subcellular location">
    <subcellularLocation>
        <location evidence="1">Nucleus</location>
    </subcellularLocation>
</comment>
<keyword evidence="6" id="KW-1185">Reference proteome</keyword>
<evidence type="ECO:0000313" key="5">
    <source>
        <dbReference type="EMBL" id="RKU46483.1"/>
    </source>
</evidence>
<dbReference type="STRING" id="177199.A0A420YEZ7"/>
<dbReference type="EMBL" id="QVQW01000014">
    <property type="protein sequence ID" value="RKU46483.1"/>
    <property type="molecule type" value="Genomic_DNA"/>
</dbReference>
<dbReference type="Pfam" id="PF05186">
    <property type="entry name" value="Dpy-30"/>
    <property type="match status" value="1"/>
</dbReference>